<name>A0A2R8CG88_9RHOB</name>
<sequence length="72" mass="8246">MAFDRIPIPLIERQLILAAAIFRAERPVEFSNEIIDTGRDLSTHFFKGGCSFYTFRGKDVKVHVTIPHMPIN</sequence>
<reference evidence="2" key="1">
    <citation type="submission" date="2018-03" db="EMBL/GenBank/DDBJ databases">
        <authorList>
            <person name="Rodrigo-Torres L."/>
            <person name="Arahal R. D."/>
            <person name="Lucena T."/>
        </authorList>
    </citation>
    <scope>NUCLEOTIDE SEQUENCE [LARGE SCALE GENOMIC DNA]</scope>
    <source>
        <strain evidence="2">CECT 7615</strain>
    </source>
</reference>
<dbReference type="EMBL" id="ONZG01000025">
    <property type="protein sequence ID" value="SPJ31450.1"/>
    <property type="molecule type" value="Genomic_DNA"/>
</dbReference>
<evidence type="ECO:0000313" key="2">
    <source>
        <dbReference type="Proteomes" id="UP000244898"/>
    </source>
</evidence>
<gene>
    <name evidence="1" type="ORF">TRM7615_04993</name>
</gene>
<keyword evidence="2" id="KW-1185">Reference proteome</keyword>
<dbReference type="Proteomes" id="UP000244898">
    <property type="component" value="Unassembled WGS sequence"/>
</dbReference>
<proteinExistence type="predicted"/>
<dbReference type="AlphaFoldDB" id="A0A2R8CG88"/>
<protein>
    <submittedName>
        <fullName evidence="1">Uncharacterized protein</fullName>
    </submittedName>
</protein>
<accession>A0A2R8CG88</accession>
<organism evidence="1 2">
    <name type="scientific">Falsiruegeria mediterranea M17</name>
    <dbReference type="NCBI Taxonomy" id="1200281"/>
    <lineage>
        <taxon>Bacteria</taxon>
        <taxon>Pseudomonadati</taxon>
        <taxon>Pseudomonadota</taxon>
        <taxon>Alphaproteobacteria</taxon>
        <taxon>Rhodobacterales</taxon>
        <taxon>Roseobacteraceae</taxon>
        <taxon>Falsiruegeria</taxon>
    </lineage>
</organism>
<evidence type="ECO:0000313" key="1">
    <source>
        <dbReference type="EMBL" id="SPJ31450.1"/>
    </source>
</evidence>